<reference evidence="2" key="1">
    <citation type="journal article" date="2023" name="G3 (Bethesda)">
        <title>Genome assembly and association tests identify interacting loci associated with vigor, precocity, and sex in interspecific pistachio rootstocks.</title>
        <authorList>
            <person name="Palmer W."/>
            <person name="Jacygrad E."/>
            <person name="Sagayaradj S."/>
            <person name="Cavanaugh K."/>
            <person name="Han R."/>
            <person name="Bertier L."/>
            <person name="Beede B."/>
            <person name="Kafkas S."/>
            <person name="Golino D."/>
            <person name="Preece J."/>
            <person name="Michelmore R."/>
        </authorList>
    </citation>
    <scope>NUCLEOTIDE SEQUENCE [LARGE SCALE GENOMIC DNA]</scope>
</reference>
<name>A0ACC0YA89_9ROSI</name>
<dbReference type="Proteomes" id="UP001163603">
    <property type="component" value="Chromosome 8"/>
</dbReference>
<accession>A0ACC0YA89</accession>
<sequence length="101" mass="11169">MIAAAGYAIWNNKAACNKSYRVKCIGATNKGVPQPCTGASVVVKIVDLCPQGCRATFDLSQEAFAKIAKRERSRSSTLRMSKCPLLFTCRLLHFFEKLLVR</sequence>
<evidence type="ECO:0000313" key="2">
    <source>
        <dbReference type="Proteomes" id="UP001163603"/>
    </source>
</evidence>
<protein>
    <submittedName>
        <fullName evidence="1">Uncharacterized protein</fullName>
    </submittedName>
</protein>
<dbReference type="EMBL" id="CM047743">
    <property type="protein sequence ID" value="KAJ0032024.1"/>
    <property type="molecule type" value="Genomic_DNA"/>
</dbReference>
<proteinExistence type="predicted"/>
<organism evidence="1 2">
    <name type="scientific">Pistacia integerrima</name>
    <dbReference type="NCBI Taxonomy" id="434235"/>
    <lineage>
        <taxon>Eukaryota</taxon>
        <taxon>Viridiplantae</taxon>
        <taxon>Streptophyta</taxon>
        <taxon>Embryophyta</taxon>
        <taxon>Tracheophyta</taxon>
        <taxon>Spermatophyta</taxon>
        <taxon>Magnoliopsida</taxon>
        <taxon>eudicotyledons</taxon>
        <taxon>Gunneridae</taxon>
        <taxon>Pentapetalae</taxon>
        <taxon>rosids</taxon>
        <taxon>malvids</taxon>
        <taxon>Sapindales</taxon>
        <taxon>Anacardiaceae</taxon>
        <taxon>Pistacia</taxon>
    </lineage>
</organism>
<evidence type="ECO:0000313" key="1">
    <source>
        <dbReference type="EMBL" id="KAJ0032024.1"/>
    </source>
</evidence>
<comment type="caution">
    <text evidence="1">The sequence shown here is derived from an EMBL/GenBank/DDBJ whole genome shotgun (WGS) entry which is preliminary data.</text>
</comment>
<keyword evidence="2" id="KW-1185">Reference proteome</keyword>
<gene>
    <name evidence="1" type="ORF">Pint_14268</name>
</gene>